<feature type="compositionally biased region" description="Basic and acidic residues" evidence="1">
    <location>
        <begin position="30"/>
        <end position="56"/>
    </location>
</feature>
<reference evidence="4" key="1">
    <citation type="submission" date="2018-01" db="EMBL/GenBank/DDBJ databases">
        <authorList>
            <person name="Peeters C."/>
        </authorList>
    </citation>
    <scope>NUCLEOTIDE SEQUENCE [LARGE SCALE GENOMIC DNA]</scope>
</reference>
<dbReference type="Pfam" id="PF13663">
    <property type="entry name" value="DUF4148"/>
    <property type="match status" value="1"/>
</dbReference>
<evidence type="ECO:0000313" key="3">
    <source>
        <dbReference type="EMBL" id="SPB14122.1"/>
    </source>
</evidence>
<keyword evidence="4" id="KW-1185">Reference proteome</keyword>
<feature type="compositionally biased region" description="Basic and acidic residues" evidence="1">
    <location>
        <begin position="68"/>
        <end position="91"/>
    </location>
</feature>
<feature type="signal peptide" evidence="2">
    <location>
        <begin position="1"/>
        <end position="22"/>
    </location>
</feature>
<name>A0A2U3I1X4_9BURK</name>
<feature type="region of interest" description="Disordered" evidence="1">
    <location>
        <begin position="21"/>
        <end position="91"/>
    </location>
</feature>
<evidence type="ECO:0000256" key="1">
    <source>
        <dbReference type="SAM" id="MobiDB-lite"/>
    </source>
</evidence>
<dbReference type="EMBL" id="OGTP01000003">
    <property type="protein sequence ID" value="SPB14122.1"/>
    <property type="molecule type" value="Genomic_DNA"/>
</dbReference>
<proteinExistence type="predicted"/>
<feature type="chain" id="PRO_5015420990" description="DUF4148 domain-containing protein" evidence="2">
    <location>
        <begin position="23"/>
        <end position="91"/>
    </location>
</feature>
<dbReference type="InterPro" id="IPR025421">
    <property type="entry name" value="DUF4148"/>
</dbReference>
<evidence type="ECO:0008006" key="5">
    <source>
        <dbReference type="Google" id="ProtNLM"/>
    </source>
</evidence>
<organism evidence="3 4">
    <name type="scientific">Caballeronia novacaledonica</name>
    <dbReference type="NCBI Taxonomy" id="1544861"/>
    <lineage>
        <taxon>Bacteria</taxon>
        <taxon>Pseudomonadati</taxon>
        <taxon>Pseudomonadota</taxon>
        <taxon>Betaproteobacteria</taxon>
        <taxon>Burkholderiales</taxon>
        <taxon>Burkholderiaceae</taxon>
        <taxon>Caballeronia</taxon>
    </lineage>
</organism>
<dbReference type="AlphaFoldDB" id="A0A2U3I1X4"/>
<evidence type="ECO:0000313" key="4">
    <source>
        <dbReference type="Proteomes" id="UP000238169"/>
    </source>
</evidence>
<protein>
    <recommendedName>
        <fullName evidence="5">DUF4148 domain-containing protein</fullName>
    </recommendedName>
</protein>
<sequence>MHRRLVMVALFALCAGSTVARAQGVSDGQGKTREEARRELEQAWREGELPFRRREYPPTPESKKRNKERYERTHPEERGAEPKESSHRPMT</sequence>
<dbReference type="Proteomes" id="UP000238169">
    <property type="component" value="Unassembled WGS sequence"/>
</dbReference>
<evidence type="ECO:0000256" key="2">
    <source>
        <dbReference type="SAM" id="SignalP"/>
    </source>
</evidence>
<gene>
    <name evidence="3" type="ORF">NOV72_01371</name>
</gene>
<keyword evidence="2" id="KW-0732">Signal</keyword>
<accession>A0A2U3I1X4</accession>